<sequence>MRIASCYFRRLMLLAGLIILIVCVIQLFKFEIGYNDAEDDNVEKLMRISQLIKSSNEESHYVGDGVPACKLPELDISNPEIMKFIHDVPPLQCSPEDWVKADGSKLFIDKKAKSRYGPITCAFNEILRVDDYNYELTSTVETDKFYVLRHSDYAEVKCESQTGKQWHSVLAAVQEDPRVKQTYSWSKVPRSALPVNVLMFGFDSLSRNTFERKLPRSYRYMRQNLGSFVLEGYNIVGDGTPQALIPILTGKIELELPETRKRMGAKANFVDVYPLIWKDYKDAGYVTGFMEDVHHIGTFTYRLKGFNEQPVDHYMRTYYLAASGYFKYSKPFCMAGIPRHVAMMNHIKAIFDKYRDQPKFAFGFHGELSHDSYNDIGAADDDLLRWLKDLKESGHLNNTILILMSDHGHRFADIRNTLQGKQEERLPFFSFTFPPWFKQVHPQAYANFIYNTQRLTSPFDIHATLKHILKFETPREGDLSNRGISLFDKIPIERTCADAFIEPHWCACLSWQEISLEQDVVQEAAEYFVGFLNSYTEEHRDICEKLRVGEVMWAAKLIPTKGLLHFEKSRDTDGFVAELSAKTQLTTELYQLKIKTLPGNGLFEASVARDVDKNLFSTKISDVSRINMYGSQARCVENSLFHLRKYCYCKD</sequence>
<dbReference type="SMR" id="A0A7M7J1L6"/>
<evidence type="ECO:0000313" key="3">
    <source>
        <dbReference type="Proteomes" id="UP000002358"/>
    </source>
</evidence>
<dbReference type="PANTHER" id="PTHR10974">
    <property type="entry name" value="FI08016P-RELATED"/>
    <property type="match status" value="1"/>
</dbReference>
<evidence type="ECO:0000256" key="1">
    <source>
        <dbReference type="SAM" id="Phobius"/>
    </source>
</evidence>
<dbReference type="Pfam" id="PF02995">
    <property type="entry name" value="DUF229"/>
    <property type="match status" value="1"/>
</dbReference>
<evidence type="ECO:0000313" key="2">
    <source>
        <dbReference type="EnsemblMetazoa" id="XP_016839189"/>
    </source>
</evidence>
<dbReference type="CDD" id="cd16021">
    <property type="entry name" value="ALP_like"/>
    <property type="match status" value="1"/>
</dbReference>
<dbReference type="InParanoid" id="A0A7M7J1L6"/>
<keyword evidence="1" id="KW-0812">Transmembrane</keyword>
<dbReference type="InterPro" id="IPR017850">
    <property type="entry name" value="Alkaline_phosphatase_core_sf"/>
</dbReference>
<dbReference type="EnsemblMetazoa" id="XM_001606658">
    <property type="protein sequence ID" value="XP_001606708"/>
    <property type="gene ID" value="LOC100123101"/>
</dbReference>
<feature type="transmembrane region" description="Helical" evidence="1">
    <location>
        <begin position="7"/>
        <end position="28"/>
    </location>
</feature>
<dbReference type="Gene3D" id="3.40.720.10">
    <property type="entry name" value="Alkaline Phosphatase, subunit A"/>
    <property type="match status" value="1"/>
</dbReference>
<dbReference type="GO" id="GO:0005615">
    <property type="term" value="C:extracellular space"/>
    <property type="evidence" value="ECO:0007669"/>
    <property type="project" value="TreeGrafter"/>
</dbReference>
<dbReference type="InterPro" id="IPR004245">
    <property type="entry name" value="DUF229"/>
</dbReference>
<dbReference type="FunFam" id="3.40.720.10:FF:000017">
    <property type="entry name" value="Predicted protein"/>
    <property type="match status" value="1"/>
</dbReference>
<keyword evidence="1" id="KW-0472">Membrane</keyword>
<dbReference type="EnsemblMetazoa" id="XM_032602255">
    <property type="protein sequence ID" value="XP_032458146"/>
    <property type="gene ID" value="LOC100123101"/>
</dbReference>
<organism evidence="2 3">
    <name type="scientific">Nasonia vitripennis</name>
    <name type="common">Parasitic wasp</name>
    <dbReference type="NCBI Taxonomy" id="7425"/>
    <lineage>
        <taxon>Eukaryota</taxon>
        <taxon>Metazoa</taxon>
        <taxon>Ecdysozoa</taxon>
        <taxon>Arthropoda</taxon>
        <taxon>Hexapoda</taxon>
        <taxon>Insecta</taxon>
        <taxon>Pterygota</taxon>
        <taxon>Neoptera</taxon>
        <taxon>Endopterygota</taxon>
        <taxon>Hymenoptera</taxon>
        <taxon>Apocrita</taxon>
        <taxon>Proctotrupomorpha</taxon>
        <taxon>Chalcidoidea</taxon>
        <taxon>Pteromalidae</taxon>
        <taxon>Pteromalinae</taxon>
        <taxon>Nasonia</taxon>
    </lineage>
</organism>
<dbReference type="Proteomes" id="UP000002358">
    <property type="component" value="Chromosome 1"/>
</dbReference>
<protein>
    <submittedName>
        <fullName evidence="2">Uncharacterized protein</fullName>
    </submittedName>
</protein>
<dbReference type="EnsemblMetazoa" id="XM_016983700">
    <property type="protein sequence ID" value="XP_016839189"/>
    <property type="gene ID" value="LOC100123101"/>
</dbReference>
<dbReference type="SUPFAM" id="SSF53649">
    <property type="entry name" value="Alkaline phosphatase-like"/>
    <property type="match status" value="1"/>
</dbReference>
<dbReference type="FunCoup" id="A0A7M7J1L6">
    <property type="interactions" value="246"/>
</dbReference>
<dbReference type="OMA" id="YKVRFGR"/>
<keyword evidence="3" id="KW-1185">Reference proteome</keyword>
<gene>
    <name evidence="2" type="primary">100123101</name>
</gene>
<dbReference type="PANTHER" id="PTHR10974:SF73">
    <property type="entry name" value="FI21235P1"/>
    <property type="match status" value="1"/>
</dbReference>
<dbReference type="OrthoDB" id="413313at2759"/>
<name>A0A7M7J1L6_NASVI</name>
<dbReference type="AlphaFoldDB" id="A0A7M7J1L6"/>
<proteinExistence type="predicted"/>
<reference evidence="2" key="1">
    <citation type="submission" date="2021-01" db="UniProtKB">
        <authorList>
            <consortium name="EnsemblMetazoa"/>
        </authorList>
    </citation>
    <scope>IDENTIFICATION</scope>
</reference>
<dbReference type="EnsemblMetazoa" id="XM_032602254">
    <property type="protein sequence ID" value="XP_032458145"/>
    <property type="gene ID" value="LOC100123101"/>
</dbReference>
<keyword evidence="1" id="KW-1133">Transmembrane helix</keyword>
<accession>A0A7M7J1L6</accession>
<dbReference type="KEGG" id="nvi:100123101"/>
<dbReference type="EnsemblMetazoa" id="XM_032602253">
    <property type="protein sequence ID" value="XP_032458144"/>
    <property type="gene ID" value="LOC100123101"/>
</dbReference>